<dbReference type="InterPro" id="IPR017351">
    <property type="entry name" value="PINCH-1-4-like"/>
</dbReference>
<evidence type="ECO:0000256" key="2">
    <source>
        <dbReference type="ARBA" id="ARBA00022833"/>
    </source>
</evidence>
<feature type="domain" description="LIM zinc-binding" evidence="5">
    <location>
        <begin position="193"/>
        <end position="252"/>
    </location>
</feature>
<dbReference type="SMART" id="SM00132">
    <property type="entry name" value="LIM"/>
    <property type="match status" value="5"/>
</dbReference>
<evidence type="ECO:0000313" key="7">
    <source>
        <dbReference type="Proteomes" id="UP001648503"/>
    </source>
</evidence>
<keyword evidence="7" id="KW-1185">Reference proteome</keyword>
<dbReference type="PROSITE" id="PS00478">
    <property type="entry name" value="LIM_DOMAIN_1"/>
    <property type="match status" value="3"/>
</dbReference>
<evidence type="ECO:0000259" key="5">
    <source>
        <dbReference type="PROSITE" id="PS50023"/>
    </source>
</evidence>
<dbReference type="SUPFAM" id="SSF57716">
    <property type="entry name" value="Glucocorticoid receptor-like (DNA-binding domain)"/>
    <property type="match status" value="4"/>
</dbReference>
<dbReference type="InterPro" id="IPR001781">
    <property type="entry name" value="Znf_LIM"/>
</dbReference>
<comment type="caution">
    <text evidence="6">The sequence shown here is derived from an EMBL/GenBank/DDBJ whole genome shotgun (WGS) entry which is preliminary data.</text>
</comment>
<name>A0ABQ8EVY2_9FUNG</name>
<evidence type="ECO:0000313" key="6">
    <source>
        <dbReference type="EMBL" id="KAH6587232.1"/>
    </source>
</evidence>
<reference evidence="6 7" key="1">
    <citation type="submission" date="2021-02" db="EMBL/GenBank/DDBJ databases">
        <title>Variation within the Batrachochytrium salamandrivorans European outbreak.</title>
        <authorList>
            <person name="Kelly M."/>
            <person name="Pasmans F."/>
            <person name="Shea T.P."/>
            <person name="Munoz J.F."/>
            <person name="Carranza S."/>
            <person name="Cuomo C.A."/>
            <person name="Martel A."/>
        </authorList>
    </citation>
    <scope>NUCLEOTIDE SEQUENCE [LARGE SCALE GENOMIC DNA]</scope>
    <source>
        <strain evidence="6 7">AMFP18/2</strain>
    </source>
</reference>
<feature type="domain" description="LIM zinc-binding" evidence="5">
    <location>
        <begin position="66"/>
        <end position="125"/>
    </location>
</feature>
<dbReference type="PANTHER" id="PTHR24210">
    <property type="entry name" value="LIM DOMAIN-CONTAINING PROTEIN"/>
    <property type="match status" value="1"/>
</dbReference>
<gene>
    <name evidence="6" type="ORF">BASA50_001365</name>
</gene>
<keyword evidence="3 4" id="KW-0440">LIM domain</keyword>
<keyword evidence="1 4" id="KW-0479">Metal-binding</keyword>
<dbReference type="Pfam" id="PF00412">
    <property type="entry name" value="LIM"/>
    <property type="match status" value="5"/>
</dbReference>
<dbReference type="Proteomes" id="UP001648503">
    <property type="component" value="Unassembled WGS sequence"/>
</dbReference>
<keyword evidence="2 4" id="KW-0862">Zinc</keyword>
<evidence type="ECO:0000256" key="3">
    <source>
        <dbReference type="ARBA" id="ARBA00023038"/>
    </source>
</evidence>
<sequence>METTPAVTCKVCHEPISGSHVSTKESKYHKDCFVCHQCLEPFKDNVFFEADGAFYCESDHNLLHGARCAKCGEVVMGKCVSALDAKWHIEHFNCESCGKPLMGSTFVRKDDLPYCKSCPSELSKKEKQNQRNVDPCENCKLPISQGAGIVFRGQHFHAAHFTCAVCKEVLTSTAHEYEGVLFCQTDYAKTMGQICYACRRPIVGRSKSAIGKIYHPEHFVCWKCDKPFDGAPHFELQSRPYCEAHYKELTGSVCSYCRSAAKGNVVSALGVRWCEQHFMCMGCFCGLANSKAQFMEWDNRPMCKRCYEKLSSDVRKCVSKYKESEKKFLPILDYGR</sequence>
<feature type="domain" description="LIM zinc-binding" evidence="5">
    <location>
        <begin position="7"/>
        <end position="65"/>
    </location>
</feature>
<dbReference type="PANTHER" id="PTHR24210:SF0">
    <property type="entry name" value="LIM DOMAIN-CONTAINING PROTEIN"/>
    <property type="match status" value="1"/>
</dbReference>
<accession>A0ABQ8EVY2</accession>
<dbReference type="PROSITE" id="PS50023">
    <property type="entry name" value="LIM_DOMAIN_2"/>
    <property type="match status" value="3"/>
</dbReference>
<organism evidence="6 7">
    <name type="scientific">Batrachochytrium salamandrivorans</name>
    <dbReference type="NCBI Taxonomy" id="1357716"/>
    <lineage>
        <taxon>Eukaryota</taxon>
        <taxon>Fungi</taxon>
        <taxon>Fungi incertae sedis</taxon>
        <taxon>Chytridiomycota</taxon>
        <taxon>Chytridiomycota incertae sedis</taxon>
        <taxon>Chytridiomycetes</taxon>
        <taxon>Rhizophydiales</taxon>
        <taxon>Rhizophydiales incertae sedis</taxon>
        <taxon>Batrachochytrium</taxon>
    </lineage>
</organism>
<proteinExistence type="predicted"/>
<evidence type="ECO:0000256" key="4">
    <source>
        <dbReference type="PROSITE-ProRule" id="PRU00125"/>
    </source>
</evidence>
<protein>
    <recommendedName>
        <fullName evidence="5">LIM zinc-binding domain-containing protein</fullName>
    </recommendedName>
</protein>
<evidence type="ECO:0000256" key="1">
    <source>
        <dbReference type="ARBA" id="ARBA00022723"/>
    </source>
</evidence>
<dbReference type="EMBL" id="JAFCIX010000567">
    <property type="protein sequence ID" value="KAH6587232.1"/>
    <property type="molecule type" value="Genomic_DNA"/>
</dbReference>
<dbReference type="Gene3D" id="2.10.110.10">
    <property type="entry name" value="Cysteine Rich Protein"/>
    <property type="match status" value="5"/>
</dbReference>